<accession>A0A383E9B6</accession>
<gene>
    <name evidence="1" type="ORF">METZ01_LOCUS506068</name>
</gene>
<reference evidence="1" key="1">
    <citation type="submission" date="2018-05" db="EMBL/GenBank/DDBJ databases">
        <authorList>
            <person name="Lanie J.A."/>
            <person name="Ng W.-L."/>
            <person name="Kazmierczak K.M."/>
            <person name="Andrzejewski T.M."/>
            <person name="Davidsen T.M."/>
            <person name="Wayne K.J."/>
            <person name="Tettelin H."/>
            <person name="Glass J.I."/>
            <person name="Rusch D."/>
            <person name="Podicherti R."/>
            <person name="Tsui H.-C.T."/>
            <person name="Winkler M.E."/>
        </authorList>
    </citation>
    <scope>NUCLEOTIDE SEQUENCE</scope>
</reference>
<feature type="non-terminal residue" evidence="1">
    <location>
        <position position="232"/>
    </location>
</feature>
<evidence type="ECO:0000313" key="1">
    <source>
        <dbReference type="EMBL" id="SVE53214.1"/>
    </source>
</evidence>
<feature type="non-terminal residue" evidence="1">
    <location>
        <position position="1"/>
    </location>
</feature>
<evidence type="ECO:0008006" key="2">
    <source>
        <dbReference type="Google" id="ProtNLM"/>
    </source>
</evidence>
<dbReference type="EMBL" id="UINC01223854">
    <property type="protein sequence ID" value="SVE53214.1"/>
    <property type="molecule type" value="Genomic_DNA"/>
</dbReference>
<proteinExistence type="predicted"/>
<sequence length="232" mass="26064">VSAIGGMNMGATAEPKHIRLVCVGDEEDAAPLHIRKWMETQPLQGLEMTVQFDEDLSSALAILEGGDADLLAISASTWHLCKGAPETMVATALPRRDENHILVADDRLGYLPYKSIILAENRLQRRQLRRYRPDFRVNDPYAFADQTERKAPAESGLTLQAWMEDLRATKIINGYVSERHWFDAANIDARRHMLMTDSRDDSARFLPSPLHGLTLLISRKGFPKSLAERIGD</sequence>
<organism evidence="1">
    <name type="scientific">marine metagenome</name>
    <dbReference type="NCBI Taxonomy" id="408172"/>
    <lineage>
        <taxon>unclassified sequences</taxon>
        <taxon>metagenomes</taxon>
        <taxon>ecological metagenomes</taxon>
    </lineage>
</organism>
<name>A0A383E9B6_9ZZZZ</name>
<dbReference type="AlphaFoldDB" id="A0A383E9B6"/>
<protein>
    <recommendedName>
        <fullName evidence="2">Solute-binding protein family 3/N-terminal domain-containing protein</fullName>
    </recommendedName>
</protein>